<organism evidence="1 2">
    <name type="scientific">Natronospira elongata</name>
    <dbReference type="NCBI Taxonomy" id="3110268"/>
    <lineage>
        <taxon>Bacteria</taxon>
        <taxon>Pseudomonadati</taxon>
        <taxon>Pseudomonadota</taxon>
        <taxon>Gammaproteobacteria</taxon>
        <taxon>Natronospirales</taxon>
        <taxon>Natronospiraceae</taxon>
        <taxon>Natronospira</taxon>
    </lineage>
</organism>
<dbReference type="Pfam" id="PF14114">
    <property type="entry name" value="DUF4286"/>
    <property type="match status" value="1"/>
</dbReference>
<reference evidence="1 2" key="1">
    <citation type="submission" date="2023-12" db="EMBL/GenBank/DDBJ databases">
        <title>Whole-genome sequencing of halo(alkali)philic microorganisms from hypersaline lakes.</title>
        <authorList>
            <person name="Sorokin D.Y."/>
            <person name="Merkel A.Y."/>
            <person name="Messina E."/>
            <person name="Yakimov M."/>
        </authorList>
    </citation>
    <scope>NUCLEOTIDE SEQUENCE [LARGE SCALE GENOMIC DNA]</scope>
    <source>
        <strain evidence="1 2">AB-CW1</strain>
    </source>
</reference>
<keyword evidence="2" id="KW-1185">Reference proteome</keyword>
<protein>
    <submittedName>
        <fullName evidence="1">DUF4286 family protein</fullName>
    </submittedName>
</protein>
<evidence type="ECO:0000313" key="1">
    <source>
        <dbReference type="EMBL" id="MEA5445868.1"/>
    </source>
</evidence>
<accession>A0AAP6JFF7</accession>
<dbReference type="InterPro" id="IPR025563">
    <property type="entry name" value="DUF4286"/>
</dbReference>
<dbReference type="EMBL" id="JAYGII010000016">
    <property type="protein sequence ID" value="MEA5445868.1"/>
    <property type="molecule type" value="Genomic_DNA"/>
</dbReference>
<dbReference type="InterPro" id="IPR011008">
    <property type="entry name" value="Dimeric_a/b-barrel"/>
</dbReference>
<gene>
    <name evidence="1" type="ORF">VCB98_08560</name>
</gene>
<comment type="caution">
    <text evidence="1">The sequence shown here is derived from an EMBL/GenBank/DDBJ whole genome shotgun (WGS) entry which is preliminary data.</text>
</comment>
<evidence type="ECO:0000313" key="2">
    <source>
        <dbReference type="Proteomes" id="UP001302316"/>
    </source>
</evidence>
<sequence length="148" mass="16764">MREEWGELESKGGELIYEVNLEISPRQKAAFDDWLSGHVQALLEQPGFLSARILRNDEQAEDRWARRTVSYRLRDRQALDDYIAGPAEAMRADGLCRFGGSMRASRRTLRLVAEISALGNCENCHGVLFDRHCQRCGQKIDAPHPPPA</sequence>
<proteinExistence type="predicted"/>
<dbReference type="AlphaFoldDB" id="A0AAP6JFF7"/>
<dbReference type="RefSeq" id="WP_346051720.1">
    <property type="nucleotide sequence ID" value="NZ_JAYGII010000016.1"/>
</dbReference>
<dbReference type="SUPFAM" id="SSF54909">
    <property type="entry name" value="Dimeric alpha+beta barrel"/>
    <property type="match status" value="1"/>
</dbReference>
<name>A0AAP6JFF7_9GAMM</name>
<dbReference type="Proteomes" id="UP001302316">
    <property type="component" value="Unassembled WGS sequence"/>
</dbReference>